<dbReference type="NCBIfam" id="NF047376">
    <property type="entry name" value="TAA_AbiEi"/>
    <property type="match status" value="1"/>
</dbReference>
<organism evidence="1 2">
    <name type="scientific">Kistimonas scapharcae</name>
    <dbReference type="NCBI Taxonomy" id="1036133"/>
    <lineage>
        <taxon>Bacteria</taxon>
        <taxon>Pseudomonadati</taxon>
        <taxon>Pseudomonadota</taxon>
        <taxon>Gammaproteobacteria</taxon>
        <taxon>Oceanospirillales</taxon>
        <taxon>Endozoicomonadaceae</taxon>
        <taxon>Kistimonas</taxon>
    </lineage>
</organism>
<comment type="caution">
    <text evidence="1">The sequence shown here is derived from an EMBL/GenBank/DDBJ whole genome shotgun (WGS) entry which is preliminary data.</text>
</comment>
<evidence type="ECO:0000313" key="1">
    <source>
        <dbReference type="EMBL" id="GAA4649895.1"/>
    </source>
</evidence>
<accession>A0ABP8V4A3</accession>
<name>A0ABP8V4A3_9GAMM</name>
<evidence type="ECO:0000313" key="2">
    <source>
        <dbReference type="Proteomes" id="UP001500604"/>
    </source>
</evidence>
<gene>
    <name evidence="1" type="ORF">GCM10023116_21760</name>
</gene>
<dbReference type="InterPro" id="IPR059220">
    <property type="entry name" value="AbiEi"/>
</dbReference>
<evidence type="ECO:0008006" key="3">
    <source>
        <dbReference type="Google" id="ProtNLM"/>
    </source>
</evidence>
<proteinExistence type="predicted"/>
<sequence length="180" mass="20523">MDQATAIRRLSDFDQMGRSVFTKRDLAKIFIEDNARAFQAGLGRLVRNNILLRVMKGIYLFTLSRSRGADVLERIAIALRRGHYNYISLESALSEYGVISQIPVDRLTIMTTGRKGEYKTPFGTLEFTHTRRSVADIIDSAVDRGRPLKIATKRAAFRDLKRVGRNMHLVDEALVYEDDQ</sequence>
<dbReference type="Proteomes" id="UP001500604">
    <property type="component" value="Unassembled WGS sequence"/>
</dbReference>
<protein>
    <recommendedName>
        <fullName evidence="3">Type IV toxin-antitoxin system AbiEi family antitoxin domain-containing protein</fullName>
    </recommendedName>
</protein>
<dbReference type="EMBL" id="BAABFL010000332">
    <property type="protein sequence ID" value="GAA4649895.1"/>
    <property type="molecule type" value="Genomic_DNA"/>
</dbReference>
<dbReference type="RefSeq" id="WP_345195918.1">
    <property type="nucleotide sequence ID" value="NZ_BAABFL010000332.1"/>
</dbReference>
<keyword evidence="2" id="KW-1185">Reference proteome</keyword>
<reference evidence="2" key="1">
    <citation type="journal article" date="2019" name="Int. J. Syst. Evol. Microbiol.">
        <title>The Global Catalogue of Microorganisms (GCM) 10K type strain sequencing project: providing services to taxonomists for standard genome sequencing and annotation.</title>
        <authorList>
            <consortium name="The Broad Institute Genomics Platform"/>
            <consortium name="The Broad Institute Genome Sequencing Center for Infectious Disease"/>
            <person name="Wu L."/>
            <person name="Ma J."/>
        </authorList>
    </citation>
    <scope>NUCLEOTIDE SEQUENCE [LARGE SCALE GENOMIC DNA]</scope>
    <source>
        <strain evidence="2">JCM 17805</strain>
    </source>
</reference>